<dbReference type="KEGG" id="tpx:Turpa_2494"/>
<dbReference type="STRING" id="869212.Turpa_2494"/>
<dbReference type="InterPro" id="IPR001757">
    <property type="entry name" value="P_typ_ATPase"/>
</dbReference>
<evidence type="ECO:0000256" key="4">
    <source>
        <dbReference type="ARBA" id="ARBA00022692"/>
    </source>
</evidence>
<keyword evidence="4 10" id="KW-0812">Transmembrane</keyword>
<feature type="transmembrane region" description="Helical" evidence="10">
    <location>
        <begin position="1101"/>
        <end position="1123"/>
    </location>
</feature>
<evidence type="ECO:0000259" key="11">
    <source>
        <dbReference type="SMART" id="SM00831"/>
    </source>
</evidence>
<dbReference type="Pfam" id="PF13246">
    <property type="entry name" value="Cation_ATPase"/>
    <property type="match status" value="1"/>
</dbReference>
<dbReference type="InterPro" id="IPR016152">
    <property type="entry name" value="PTrfase/Anion_transptr"/>
</dbReference>
<dbReference type="PATRIC" id="fig|869212.3.peg.2510"/>
<feature type="transmembrane region" description="Helical" evidence="10">
    <location>
        <begin position="417"/>
        <end position="444"/>
    </location>
</feature>
<dbReference type="Proteomes" id="UP000006048">
    <property type="component" value="Chromosome"/>
</dbReference>
<feature type="transmembrane region" description="Helical" evidence="10">
    <location>
        <begin position="390"/>
        <end position="411"/>
    </location>
</feature>
<comment type="subcellular location">
    <subcellularLocation>
        <location evidence="1">Cell membrane</location>
        <topology evidence="1">Multi-pass membrane protein</topology>
    </subcellularLocation>
</comment>
<dbReference type="InterPro" id="IPR023299">
    <property type="entry name" value="ATPase_P-typ_cyto_dom_N"/>
</dbReference>
<dbReference type="Gene3D" id="2.70.150.10">
    <property type="entry name" value="Calcium-transporting ATPase, cytoplasmic transduction domain A"/>
    <property type="match status" value="1"/>
</dbReference>
<dbReference type="OrthoDB" id="9760364at2"/>
<evidence type="ECO:0000256" key="1">
    <source>
        <dbReference type="ARBA" id="ARBA00004651"/>
    </source>
</evidence>
<dbReference type="InterPro" id="IPR044492">
    <property type="entry name" value="P_typ_ATPase_HD_dom"/>
</dbReference>
<keyword evidence="3" id="KW-1003">Cell membrane</keyword>
<dbReference type="SMART" id="SM00831">
    <property type="entry name" value="Cation_ATPase_N"/>
    <property type="match status" value="1"/>
</dbReference>
<keyword evidence="9 10" id="KW-0472">Membrane</keyword>
<dbReference type="SUPFAM" id="SSF81660">
    <property type="entry name" value="Metal cation-transporting ATPase, ATP-binding domain N"/>
    <property type="match status" value="1"/>
</dbReference>
<dbReference type="InterPro" id="IPR008250">
    <property type="entry name" value="ATPase_P-typ_transduc_dom_A_sf"/>
</dbReference>
<keyword evidence="7" id="KW-1278">Translocase</keyword>
<dbReference type="InterPro" id="IPR036412">
    <property type="entry name" value="HAD-like_sf"/>
</dbReference>
<keyword evidence="6" id="KW-0067">ATP-binding</keyword>
<dbReference type="EMBL" id="CP002959">
    <property type="protein sequence ID" value="AFM13134.1"/>
    <property type="molecule type" value="Genomic_DNA"/>
</dbReference>
<dbReference type="NCBIfam" id="TIGR01494">
    <property type="entry name" value="ATPase_P-type"/>
    <property type="match status" value="4"/>
</dbReference>
<dbReference type="InterPro" id="IPR004014">
    <property type="entry name" value="ATPase_P-typ_cation-transptr_N"/>
</dbReference>
<dbReference type="InterPro" id="IPR006068">
    <property type="entry name" value="ATPase_P-typ_cation-transptr_C"/>
</dbReference>
<dbReference type="InterPro" id="IPR059000">
    <property type="entry name" value="ATPase_P-type_domA"/>
</dbReference>
<dbReference type="SFLD" id="SFLDF00027">
    <property type="entry name" value="p-type_atpase"/>
    <property type="match status" value="1"/>
</dbReference>
<dbReference type="AlphaFoldDB" id="I4B777"/>
<dbReference type="GO" id="GO:0016887">
    <property type="term" value="F:ATP hydrolysis activity"/>
    <property type="evidence" value="ECO:0007669"/>
    <property type="project" value="InterPro"/>
</dbReference>
<evidence type="ECO:0000313" key="12">
    <source>
        <dbReference type="EMBL" id="AFM13134.1"/>
    </source>
</evidence>
<dbReference type="Pfam" id="PF00689">
    <property type="entry name" value="Cation_ATPase_C"/>
    <property type="match status" value="1"/>
</dbReference>
<dbReference type="SUPFAM" id="SSF81653">
    <property type="entry name" value="Calcium ATPase, transduction domain A"/>
    <property type="match status" value="1"/>
</dbReference>
<dbReference type="GO" id="GO:0005886">
    <property type="term" value="C:plasma membrane"/>
    <property type="evidence" value="ECO:0007669"/>
    <property type="project" value="UniProtKB-SubCell"/>
</dbReference>
<feature type="transmembrane region" description="Helical" evidence="10">
    <location>
        <begin position="195"/>
        <end position="218"/>
    </location>
</feature>
<dbReference type="SUPFAM" id="SSF81665">
    <property type="entry name" value="Calcium ATPase, transmembrane domain M"/>
    <property type="match status" value="1"/>
</dbReference>
<keyword evidence="8 10" id="KW-1133">Transmembrane helix</keyword>
<evidence type="ECO:0000256" key="2">
    <source>
        <dbReference type="ARBA" id="ARBA00005675"/>
    </source>
</evidence>
<dbReference type="InterPro" id="IPR018303">
    <property type="entry name" value="ATPase_P-typ_P_site"/>
</dbReference>
<feature type="transmembrane region" description="Helical" evidence="10">
    <location>
        <begin position="1135"/>
        <end position="1153"/>
    </location>
</feature>
<feature type="transmembrane region" description="Helical" evidence="10">
    <location>
        <begin position="224"/>
        <end position="241"/>
    </location>
</feature>
<evidence type="ECO:0000313" key="13">
    <source>
        <dbReference type="Proteomes" id="UP000006048"/>
    </source>
</evidence>
<dbReference type="PRINTS" id="PR00119">
    <property type="entry name" value="CATATPASE"/>
</dbReference>
<dbReference type="SUPFAM" id="SSF55804">
    <property type="entry name" value="Phoshotransferase/anion transport protein"/>
    <property type="match status" value="1"/>
</dbReference>
<dbReference type="InterPro" id="IPR023214">
    <property type="entry name" value="HAD_sf"/>
</dbReference>
<evidence type="ECO:0000256" key="3">
    <source>
        <dbReference type="ARBA" id="ARBA00022475"/>
    </source>
</evidence>
<feature type="domain" description="Cation-transporting P-type ATPase N-terminal" evidence="11">
    <location>
        <begin position="145"/>
        <end position="219"/>
    </location>
</feature>
<evidence type="ECO:0000256" key="9">
    <source>
        <dbReference type="ARBA" id="ARBA00023136"/>
    </source>
</evidence>
<proteinExistence type="inferred from homology"/>
<dbReference type="SUPFAM" id="SSF56784">
    <property type="entry name" value="HAD-like"/>
    <property type="match status" value="1"/>
</dbReference>
<dbReference type="GO" id="GO:0019829">
    <property type="term" value="F:ATPase-coupled monoatomic cation transmembrane transporter activity"/>
    <property type="evidence" value="ECO:0007669"/>
    <property type="project" value="TreeGrafter"/>
</dbReference>
<feature type="transmembrane region" description="Helical" evidence="10">
    <location>
        <begin position="918"/>
        <end position="941"/>
    </location>
</feature>
<dbReference type="Gene3D" id="1.20.1110.10">
    <property type="entry name" value="Calcium-transporting ATPase, transmembrane domain"/>
    <property type="match status" value="1"/>
</dbReference>
<dbReference type="PANTHER" id="PTHR43294">
    <property type="entry name" value="SODIUM/POTASSIUM-TRANSPORTING ATPASE SUBUNIT ALPHA"/>
    <property type="match status" value="1"/>
</dbReference>
<evidence type="ECO:0000256" key="8">
    <source>
        <dbReference type="ARBA" id="ARBA00022989"/>
    </source>
</evidence>
<evidence type="ECO:0000256" key="6">
    <source>
        <dbReference type="ARBA" id="ARBA00022840"/>
    </source>
</evidence>
<reference evidence="12 13" key="1">
    <citation type="submission" date="2012-06" db="EMBL/GenBank/DDBJ databases">
        <title>The complete chromosome of genome of Turneriella parva DSM 21527.</title>
        <authorList>
            <consortium name="US DOE Joint Genome Institute (JGI-PGF)"/>
            <person name="Lucas S."/>
            <person name="Han J."/>
            <person name="Lapidus A."/>
            <person name="Bruce D."/>
            <person name="Goodwin L."/>
            <person name="Pitluck S."/>
            <person name="Peters L."/>
            <person name="Kyrpides N."/>
            <person name="Mavromatis K."/>
            <person name="Ivanova N."/>
            <person name="Mikhailova N."/>
            <person name="Chertkov O."/>
            <person name="Detter J.C."/>
            <person name="Tapia R."/>
            <person name="Han C."/>
            <person name="Land M."/>
            <person name="Hauser L."/>
            <person name="Markowitz V."/>
            <person name="Cheng J.-F."/>
            <person name="Hugenholtz P."/>
            <person name="Woyke T."/>
            <person name="Wu D."/>
            <person name="Gronow S."/>
            <person name="Wellnitz S."/>
            <person name="Brambilla E."/>
            <person name="Klenk H.-P."/>
            <person name="Eisen J.A."/>
        </authorList>
    </citation>
    <scope>NUCLEOTIDE SEQUENCE [LARGE SCALE GENOMIC DNA]</scope>
    <source>
        <strain evidence="13">ATCC BAA-1111 / DSM 21527 / NCTC 11395 / H</strain>
    </source>
</reference>
<dbReference type="RefSeq" id="WP_014803640.1">
    <property type="nucleotide sequence ID" value="NC_018020.1"/>
</dbReference>
<dbReference type="HOGENOM" id="CLU_002360_4_1_12"/>
<sequence length="1171" mass="128505">MLREHLNAENIRFALKGSVENAISTLIEANAGADLGLVRDAFANARRAPYMSAEHGVLIPHVRVHGLRRTIAALGLSREGLEHAGGKVHVVLVLALPAGETAHELQLLQGMSSVLPAIAGELREITDAAAVLKALKRGEEHAKPSFRNLTQQQIEFELATDLKAGLTTREAGARLAEFGGNVVRRGRRIPWYIKLARNFFSFFAVLLWGAAALCYVPGVDMPQLGTAILIVVIVNGFFSFLQEYKSDKAVDALKRMMARTSRVMRDGAVTEISAEELVPGDIILLEEGDIVPADSRLVDAYDVEVDNSSLTGESTSAKRYKSDQPVLIEGRFLWIELPNIVFAGSTLIRGNGRAVVYATGMSTEIGKIADLTLGIKSEASPLQKQLRGTVFAIALLALTIGLTFLFLGWLVAGLSFVQAFVFFIGLFVANVPEGLLPTVTLSLAMGVTRMARRNAIVKNLSSVETLGCTTVIGTDKTGTLTQNLMMVQQVVAGGETFFVEGHGYEPQGKFTLNGSEVAREQLAGHSVFKALVDCAYICNNAKLERVPGGTRVIGDPTEGCLQTLAARAGVAGTHQRIHLNPFESVRKRMSVVVLEPQTRKRIAYAKGAPLEILSCCSHIMTAGGASRLDDRERDKIRRQTDELAAQGYRMLGLAMRSDDALQSITAFDVANTESDLIFLGLVAISDPVRPGVKEAIAACHRAGIRIMMITGDYPLTAKSIARQIGLGDGGDLTVLTGTELGNLSDEKLCEVLKSGEAVFARVSPEQKLRIVTMLKSLGEIVAVTGDGVNDGPALKKADIGIAMGMRGTDVAKEAAEIILTDDNFSSIVAAIEEGRGIFDNIRKFASYVFNSNPQELYPFILWMLIPGYPLVMTVMGVLAVDVGTDLIPAMGLGIEPPEKGIMERPPRKRGERLLSMPFILRSYLVQGSLLAFSCFATYYYFAWTMGYLKGPNALMNLPASPEKLNMANATQIYLQSLTAFFFPTIAVQIGNVLCKRSHSASLFSRDFLRESTRAAGIAALRSYLPKRRTLNINIQYRFEEAHHDDTHRAFFAQFLQLVSFPLRVLYMRLANYTLPLRRKVFVPLLRLTAAFFERYPVVYNFVSNPLINVGIAVQFLLCYAFFYTDLGKVYFFEPVPWHVYLFAFHGTVLIIAFEEIKKYYRRRGHKLEFLG</sequence>
<dbReference type="FunFam" id="3.40.50.1000:FF:000083">
    <property type="entry name" value="Sodium/potassium-transporting ATPase subunit alpha"/>
    <property type="match status" value="1"/>
</dbReference>
<keyword evidence="5" id="KW-0547">Nucleotide-binding</keyword>
<dbReference type="GO" id="GO:0005524">
    <property type="term" value="F:ATP binding"/>
    <property type="evidence" value="ECO:0007669"/>
    <property type="project" value="UniProtKB-KW"/>
</dbReference>
<dbReference type="Gene3D" id="3.40.930.10">
    <property type="entry name" value="Mannitol-specific EII, Chain A"/>
    <property type="match status" value="1"/>
</dbReference>
<gene>
    <name evidence="12" type="ordered locus">Turpa_2494</name>
</gene>
<dbReference type="SFLD" id="SFLDG00002">
    <property type="entry name" value="C1.7:_P-type_atpase_like"/>
    <property type="match status" value="1"/>
</dbReference>
<evidence type="ECO:0000256" key="7">
    <source>
        <dbReference type="ARBA" id="ARBA00022967"/>
    </source>
</evidence>
<name>I4B777_TURPD</name>
<evidence type="ECO:0000256" key="10">
    <source>
        <dbReference type="SAM" id="Phobius"/>
    </source>
</evidence>
<dbReference type="GO" id="GO:1902600">
    <property type="term" value="P:proton transmembrane transport"/>
    <property type="evidence" value="ECO:0007669"/>
    <property type="project" value="TreeGrafter"/>
</dbReference>
<dbReference type="InterPro" id="IPR050510">
    <property type="entry name" value="Cation_transp_ATPase_P-type"/>
</dbReference>
<dbReference type="PANTHER" id="PTHR43294:SF21">
    <property type="entry name" value="CATION TRANSPORTING ATPASE"/>
    <property type="match status" value="1"/>
</dbReference>
<evidence type="ECO:0000256" key="5">
    <source>
        <dbReference type="ARBA" id="ARBA00022741"/>
    </source>
</evidence>
<keyword evidence="13" id="KW-1185">Reference proteome</keyword>
<dbReference type="Pfam" id="PF00690">
    <property type="entry name" value="Cation_ATPase_N"/>
    <property type="match status" value="1"/>
</dbReference>
<dbReference type="PRINTS" id="PR00120">
    <property type="entry name" value="HATPASE"/>
</dbReference>
<dbReference type="Pfam" id="PF00122">
    <property type="entry name" value="E1-E2_ATPase"/>
    <property type="match status" value="1"/>
</dbReference>
<comment type="similarity">
    <text evidence="2">Belongs to the cation transport ATPase (P-type) (TC 3.A.3) family. Type IIA subfamily.</text>
</comment>
<dbReference type="InterPro" id="IPR023298">
    <property type="entry name" value="ATPase_P-typ_TM_dom_sf"/>
</dbReference>
<dbReference type="Gene3D" id="3.40.50.1000">
    <property type="entry name" value="HAD superfamily/HAD-like"/>
    <property type="match status" value="1"/>
</dbReference>
<accession>I4B777</accession>
<organism evidence="12 13">
    <name type="scientific">Turneriella parva (strain ATCC BAA-1111 / DSM 21527 / NCTC 11395 / H)</name>
    <name type="common">Leptospira parva</name>
    <dbReference type="NCBI Taxonomy" id="869212"/>
    <lineage>
        <taxon>Bacteria</taxon>
        <taxon>Pseudomonadati</taxon>
        <taxon>Spirochaetota</taxon>
        <taxon>Spirochaetia</taxon>
        <taxon>Leptospirales</taxon>
        <taxon>Leptospiraceae</taxon>
        <taxon>Turneriella</taxon>
    </lineage>
</organism>
<protein>
    <submittedName>
        <fullName evidence="12">ATPase, P-type (Transporting), HAD superfamily, subfamily IC</fullName>
    </submittedName>
</protein>
<dbReference type="SFLD" id="SFLDS00003">
    <property type="entry name" value="Haloacid_Dehalogenase"/>
    <property type="match status" value="1"/>
</dbReference>
<dbReference type="PROSITE" id="PS00154">
    <property type="entry name" value="ATPASE_E1_E2"/>
    <property type="match status" value="1"/>
</dbReference>
<dbReference type="Gene3D" id="3.40.1110.10">
    <property type="entry name" value="Calcium-transporting ATPase, cytoplasmic domain N"/>
    <property type="match status" value="1"/>
</dbReference>